<reference evidence="1" key="1">
    <citation type="submission" date="2012-04" db="EMBL/GenBank/DDBJ databases">
        <title>The Genome Sequence of Loa loa.</title>
        <authorList>
            <consortium name="The Broad Institute Genome Sequencing Platform"/>
            <consortium name="Broad Institute Genome Sequencing Center for Infectious Disease"/>
            <person name="Nutman T.B."/>
            <person name="Fink D.L."/>
            <person name="Russ C."/>
            <person name="Young S."/>
            <person name="Zeng Q."/>
            <person name="Gargeya S."/>
            <person name="Alvarado L."/>
            <person name="Berlin A."/>
            <person name="Chapman S.B."/>
            <person name="Chen Z."/>
            <person name="Freedman E."/>
            <person name="Gellesch M."/>
            <person name="Goldberg J."/>
            <person name="Griggs A."/>
            <person name="Gujja S."/>
            <person name="Heilman E.R."/>
            <person name="Heiman D."/>
            <person name="Howarth C."/>
            <person name="Mehta T."/>
            <person name="Neiman D."/>
            <person name="Pearson M."/>
            <person name="Roberts A."/>
            <person name="Saif S."/>
            <person name="Shea T."/>
            <person name="Shenoy N."/>
            <person name="Sisk P."/>
            <person name="Stolte C."/>
            <person name="Sykes S."/>
            <person name="White J."/>
            <person name="Yandava C."/>
            <person name="Haas B."/>
            <person name="Henn M.R."/>
            <person name="Nusbaum C."/>
            <person name="Birren B."/>
        </authorList>
    </citation>
    <scope>NUCLEOTIDE SEQUENCE [LARGE SCALE GENOMIC DNA]</scope>
</reference>
<dbReference type="WBParaSite" id="EN70_7044">
    <property type="protein sequence ID" value="EN70_7044"/>
    <property type="gene ID" value="EN70_7044"/>
</dbReference>
<dbReference type="Proteomes" id="UP000095285">
    <property type="component" value="Unassembled WGS sequence"/>
</dbReference>
<accession>A0A1I7VWH7</accession>
<dbReference type="eggNOG" id="ENOG502SDPD">
    <property type="taxonomic scope" value="Eukaryota"/>
</dbReference>
<sequence length="111" mass="12564">MTLRRKFELVLIKTASWLFHPSDSETTPSSVFLEAKQVLGEDGGPVGENIDLDLHVDRENWLDPNDPFASSSFCTRNTLDQLAVCQANLKKCLKGSKLEIIPKVIMFMIRR</sequence>
<protein>
    <submittedName>
        <fullName evidence="2">Bestrophin homolog</fullName>
    </submittedName>
</protein>
<organism evidence="1 2">
    <name type="scientific">Loa loa</name>
    <name type="common">Eye worm</name>
    <name type="synonym">Filaria loa</name>
    <dbReference type="NCBI Taxonomy" id="7209"/>
    <lineage>
        <taxon>Eukaryota</taxon>
        <taxon>Metazoa</taxon>
        <taxon>Ecdysozoa</taxon>
        <taxon>Nematoda</taxon>
        <taxon>Chromadorea</taxon>
        <taxon>Rhabditida</taxon>
        <taxon>Spirurina</taxon>
        <taxon>Spiruromorpha</taxon>
        <taxon>Filarioidea</taxon>
        <taxon>Onchocercidae</taxon>
        <taxon>Loa</taxon>
    </lineage>
</organism>
<name>A0A1I7VWH7_LOALO</name>
<dbReference type="STRING" id="7209.A0A1I7VWH7"/>
<evidence type="ECO:0000313" key="2">
    <source>
        <dbReference type="WBParaSite" id="EN70_7044"/>
    </source>
</evidence>
<keyword evidence="1" id="KW-1185">Reference proteome</keyword>
<proteinExistence type="predicted"/>
<reference evidence="2" key="2">
    <citation type="submission" date="2016-11" db="UniProtKB">
        <authorList>
            <consortium name="WormBaseParasite"/>
        </authorList>
    </citation>
    <scope>IDENTIFICATION</scope>
</reference>
<dbReference type="AlphaFoldDB" id="A0A1I7VWH7"/>
<evidence type="ECO:0000313" key="1">
    <source>
        <dbReference type="Proteomes" id="UP000095285"/>
    </source>
</evidence>